<evidence type="ECO:0000313" key="9">
    <source>
        <dbReference type="EMBL" id="GES96108.1"/>
    </source>
</evidence>
<dbReference type="PANTHER" id="PTHR11800:SF13">
    <property type="entry name" value="DNA-DIRECTED RNA POLYMERASES I AND III SUBUNIT RPAC1"/>
    <property type="match status" value="1"/>
</dbReference>
<dbReference type="GO" id="GO:0003899">
    <property type="term" value="F:DNA-directed RNA polymerase activity"/>
    <property type="evidence" value="ECO:0007669"/>
    <property type="project" value="InterPro"/>
</dbReference>
<dbReference type="InterPro" id="IPR022842">
    <property type="entry name" value="RNAP_Rpo3/Rpb3/RPAC1"/>
</dbReference>
<evidence type="ECO:0000256" key="5">
    <source>
        <dbReference type="ARBA" id="ARBA00023242"/>
    </source>
</evidence>
<comment type="caution">
    <text evidence="8">The sequence shown here is derived from an EMBL/GenBank/DDBJ whole genome shotgun (WGS) entry which is preliminary data.</text>
</comment>
<evidence type="ECO:0000256" key="6">
    <source>
        <dbReference type="ARBA" id="ARBA00025804"/>
    </source>
</evidence>
<reference evidence="9" key="2">
    <citation type="submission" date="2019-10" db="EMBL/GenBank/DDBJ databases">
        <title>Conservation and host-specific expression of non-tandemly repeated heterogenous ribosome RNA gene in arbuscular mycorrhizal fungi.</title>
        <authorList>
            <person name="Maeda T."/>
            <person name="Kobayashi Y."/>
            <person name="Nakagawa T."/>
            <person name="Ezawa T."/>
            <person name="Yamaguchi K."/>
            <person name="Bino T."/>
            <person name="Nishimoto Y."/>
            <person name="Shigenobu S."/>
            <person name="Kawaguchi M."/>
        </authorList>
    </citation>
    <scope>NUCLEOTIDE SEQUENCE</scope>
    <source>
        <strain evidence="9">HR1</strain>
    </source>
</reference>
<dbReference type="GO" id="GO:0005736">
    <property type="term" value="C:RNA polymerase I complex"/>
    <property type="evidence" value="ECO:0007669"/>
    <property type="project" value="TreeGrafter"/>
</dbReference>
<dbReference type="InterPro" id="IPR011263">
    <property type="entry name" value="DNA-dir_RNA_pol_RpoA/D/Rpb3"/>
</dbReference>
<dbReference type="PROSITE" id="PS00446">
    <property type="entry name" value="RNA_POL_D_30KD"/>
    <property type="match status" value="1"/>
</dbReference>
<dbReference type="NCBIfam" id="NF001988">
    <property type="entry name" value="PRK00783.1"/>
    <property type="match status" value="1"/>
</dbReference>
<evidence type="ECO:0000256" key="3">
    <source>
        <dbReference type="ARBA" id="ARBA00022478"/>
    </source>
</evidence>
<comment type="similarity">
    <text evidence="6">Belongs to the archaeal Rpo3/eukaryotic RPB3 RNA polymerase subunit family.</text>
</comment>
<dbReference type="InterPro" id="IPR036643">
    <property type="entry name" value="RNApol_insert_sf"/>
</dbReference>
<dbReference type="InterPro" id="IPR036603">
    <property type="entry name" value="RBP11-like"/>
</dbReference>
<dbReference type="EMBL" id="BLAL01000246">
    <property type="protein sequence ID" value="GES96108.1"/>
    <property type="molecule type" value="Genomic_DNA"/>
</dbReference>
<dbReference type="GO" id="GO:0006351">
    <property type="term" value="P:DNA-templated transcription"/>
    <property type="evidence" value="ECO:0007669"/>
    <property type="project" value="InterPro"/>
</dbReference>
<dbReference type="HAMAP" id="MF_00320">
    <property type="entry name" value="RNApol_arch_Rpo3"/>
    <property type="match status" value="1"/>
</dbReference>
<dbReference type="CDD" id="cd07032">
    <property type="entry name" value="RNAP_I_II_AC40"/>
    <property type="match status" value="1"/>
</dbReference>
<evidence type="ECO:0000256" key="4">
    <source>
        <dbReference type="ARBA" id="ARBA00023163"/>
    </source>
</evidence>
<keyword evidence="5" id="KW-0539">Nucleus</keyword>
<dbReference type="OrthoDB" id="270173at2759"/>
<protein>
    <recommendedName>
        <fullName evidence="2">DNA-directed RNA polymerases I and III subunit RPAC1</fullName>
    </recommendedName>
</protein>
<dbReference type="Proteomes" id="UP000615446">
    <property type="component" value="Unassembled WGS sequence"/>
</dbReference>
<dbReference type="InterPro" id="IPR050518">
    <property type="entry name" value="Rpo3/RPB3_RNA_Pol_subunit"/>
</dbReference>
<dbReference type="STRING" id="94130.A0A2Z6Q5R6"/>
<dbReference type="Gene3D" id="2.170.120.12">
    <property type="entry name" value="DNA-directed RNA polymerase, insert domain"/>
    <property type="match status" value="1"/>
</dbReference>
<keyword evidence="3 9" id="KW-0240">DNA-directed RNA polymerase</keyword>
<evidence type="ECO:0000259" key="7">
    <source>
        <dbReference type="SMART" id="SM00662"/>
    </source>
</evidence>
<feature type="domain" description="DNA-directed RNA polymerase RpoA/D/Rpb3-type" evidence="7">
    <location>
        <begin position="68"/>
        <end position="348"/>
    </location>
</feature>
<dbReference type="PANTHER" id="PTHR11800">
    <property type="entry name" value="DNA-DIRECTED RNA POLYMERASE"/>
    <property type="match status" value="1"/>
</dbReference>
<dbReference type="InterPro" id="IPR033901">
    <property type="entry name" value="RNAPI/III_AC40"/>
</dbReference>
<dbReference type="SUPFAM" id="SSF55257">
    <property type="entry name" value="RBP11-like subunits of RNA polymerase"/>
    <property type="match status" value="1"/>
</dbReference>
<evidence type="ECO:0000313" key="10">
    <source>
        <dbReference type="Proteomes" id="UP000247702"/>
    </source>
</evidence>
<dbReference type="SUPFAM" id="SSF56553">
    <property type="entry name" value="Insert subdomain of RNA polymerase alpha subunit"/>
    <property type="match status" value="1"/>
</dbReference>
<evidence type="ECO:0000256" key="2">
    <source>
        <dbReference type="ARBA" id="ARBA00022083"/>
    </source>
</evidence>
<dbReference type="InterPro" id="IPR011262">
    <property type="entry name" value="DNA-dir_RNA_pol_insert"/>
</dbReference>
<dbReference type="EMBL" id="BEXD01000036">
    <property type="protein sequence ID" value="GBB83592.1"/>
    <property type="molecule type" value="Genomic_DNA"/>
</dbReference>
<name>A0A2Z6Q5R6_9GLOM</name>
<dbReference type="Pfam" id="PF01000">
    <property type="entry name" value="RNA_pol_A_bac"/>
    <property type="match status" value="1"/>
</dbReference>
<dbReference type="Gene3D" id="3.30.1360.10">
    <property type="entry name" value="RNA polymerase, RBP11-like subunit"/>
    <property type="match status" value="1"/>
</dbReference>
<gene>
    <name evidence="9" type="ORF">RCL2_002274900</name>
    <name evidence="8" type="ORF">RclHR1_01030007</name>
</gene>
<dbReference type="FunFam" id="2.170.120.12:FF:000003">
    <property type="entry name" value="Dna-directed rna polymerases i and iii subunit"/>
    <property type="match status" value="1"/>
</dbReference>
<reference evidence="8 10" key="1">
    <citation type="submission" date="2017-11" db="EMBL/GenBank/DDBJ databases">
        <title>The genome of Rhizophagus clarus HR1 reveals common genetic basis of auxotrophy among arbuscular mycorrhizal fungi.</title>
        <authorList>
            <person name="Kobayashi Y."/>
        </authorList>
    </citation>
    <scope>NUCLEOTIDE SEQUENCE [LARGE SCALE GENOMIC DNA]</scope>
    <source>
        <strain evidence="8 10">HR1</strain>
    </source>
</reference>
<accession>A0A2Z6Q5R6</accession>
<dbReference type="GO" id="GO:0046983">
    <property type="term" value="F:protein dimerization activity"/>
    <property type="evidence" value="ECO:0007669"/>
    <property type="project" value="InterPro"/>
</dbReference>
<organism evidence="8 10">
    <name type="scientific">Rhizophagus clarus</name>
    <dbReference type="NCBI Taxonomy" id="94130"/>
    <lineage>
        <taxon>Eukaryota</taxon>
        <taxon>Fungi</taxon>
        <taxon>Fungi incertae sedis</taxon>
        <taxon>Mucoromycota</taxon>
        <taxon>Glomeromycotina</taxon>
        <taxon>Glomeromycetes</taxon>
        <taxon>Glomerales</taxon>
        <taxon>Glomeraceae</taxon>
        <taxon>Rhizophagus</taxon>
    </lineage>
</organism>
<dbReference type="GO" id="GO:0005666">
    <property type="term" value="C:RNA polymerase III complex"/>
    <property type="evidence" value="ECO:0007669"/>
    <property type="project" value="TreeGrafter"/>
</dbReference>
<keyword evidence="10" id="KW-1185">Reference proteome</keyword>
<keyword evidence="4" id="KW-0804">Transcription</keyword>
<sequence length="373" mass="42368">MKKSKRASTARDHLEVLQTRVVVERDNVSSISSSDFPFHTSNRYPNHDLAEKSRNKIIVAIEKKSQYDMEFDIIGIDASIANALRRIMIAEVPTMAIEKVFIYDNTSIVQDEVLAHRLGLIPIKADPDEFDFKQSTEHPTDQNTIVFKLKQECKRNPKTSVDEKGPLYINHNVYSIALIWEPKGDQAERFKDVTIGPVHDDILIAQMRPGQKIELEAHCEKGCGKEHAKWSPVATASYRLMPEIILKEEITGDLADKFASCFASGVVEVENKMVDGELKKVAKVVNSRLDTVSREVLRHKEFEGKVQLTRIRDHFIFRVESTGILDSEKIVFDSLQILSSKCTMLLKALDIKLKEKEETETSQNNENAMELDA</sequence>
<dbReference type="InterPro" id="IPR001514">
    <property type="entry name" value="DNA-dir_RNA_pol_30-40kDasu_CS"/>
</dbReference>
<comment type="subcellular location">
    <subcellularLocation>
        <location evidence="1">Nucleus</location>
    </subcellularLocation>
</comment>
<dbReference type="Proteomes" id="UP000247702">
    <property type="component" value="Unassembled WGS sequence"/>
</dbReference>
<evidence type="ECO:0000313" key="8">
    <source>
        <dbReference type="EMBL" id="GBB83592.1"/>
    </source>
</evidence>
<dbReference type="GO" id="GO:0003677">
    <property type="term" value="F:DNA binding"/>
    <property type="evidence" value="ECO:0007669"/>
    <property type="project" value="InterPro"/>
</dbReference>
<dbReference type="Pfam" id="PF01193">
    <property type="entry name" value="RNA_pol_L"/>
    <property type="match status" value="1"/>
</dbReference>
<evidence type="ECO:0000256" key="1">
    <source>
        <dbReference type="ARBA" id="ARBA00004123"/>
    </source>
</evidence>
<dbReference type="AlphaFoldDB" id="A0A2Z6Q5R6"/>
<proteinExistence type="inferred from homology"/>
<dbReference type="SMART" id="SM00662">
    <property type="entry name" value="RPOLD"/>
    <property type="match status" value="1"/>
</dbReference>
<dbReference type="GO" id="GO:0055029">
    <property type="term" value="C:nuclear DNA-directed RNA polymerase complex"/>
    <property type="evidence" value="ECO:0007669"/>
    <property type="project" value="UniProtKB-ARBA"/>
</dbReference>